<protein>
    <submittedName>
        <fullName evidence="2">Uncharacterized protein</fullName>
    </submittedName>
</protein>
<name>A0ABU9Z153_9RHOO</name>
<dbReference type="EMBL" id="JBDIVE010000009">
    <property type="protein sequence ID" value="MEN3069799.1"/>
    <property type="molecule type" value="Genomic_DNA"/>
</dbReference>
<keyword evidence="1" id="KW-0472">Membrane</keyword>
<keyword evidence="1" id="KW-0812">Transmembrane</keyword>
<dbReference type="Proteomes" id="UP001410394">
    <property type="component" value="Unassembled WGS sequence"/>
</dbReference>
<keyword evidence="1" id="KW-1133">Transmembrane helix</keyword>
<evidence type="ECO:0000256" key="1">
    <source>
        <dbReference type="SAM" id="Phobius"/>
    </source>
</evidence>
<keyword evidence="3" id="KW-1185">Reference proteome</keyword>
<evidence type="ECO:0000313" key="3">
    <source>
        <dbReference type="Proteomes" id="UP001410394"/>
    </source>
</evidence>
<proteinExistence type="predicted"/>
<comment type="caution">
    <text evidence="2">The sequence shown here is derived from an EMBL/GenBank/DDBJ whole genome shotgun (WGS) entry which is preliminary data.</text>
</comment>
<sequence length="71" mass="7382">MKPLENRTWFAAGSLAVSAVLMLGLWLAAGLPLNPSAGAVFVFASLGLWQGVNKLLALALIKLKPSLGAVH</sequence>
<accession>A0ABU9Z153</accession>
<feature type="transmembrane region" description="Helical" evidence="1">
    <location>
        <begin position="37"/>
        <end position="61"/>
    </location>
</feature>
<feature type="transmembrane region" description="Helical" evidence="1">
    <location>
        <begin position="9"/>
        <end position="31"/>
    </location>
</feature>
<gene>
    <name evidence="2" type="ORF">ABDB84_15055</name>
</gene>
<evidence type="ECO:0000313" key="2">
    <source>
        <dbReference type="EMBL" id="MEN3069799.1"/>
    </source>
</evidence>
<dbReference type="RefSeq" id="WP_345920573.1">
    <property type="nucleotide sequence ID" value="NZ_JBDIVE010000009.1"/>
</dbReference>
<organism evidence="2 3">
    <name type="scientific">Uliginosibacterium sediminicola</name>
    <dbReference type="NCBI Taxonomy" id="2024550"/>
    <lineage>
        <taxon>Bacteria</taxon>
        <taxon>Pseudomonadati</taxon>
        <taxon>Pseudomonadota</taxon>
        <taxon>Betaproteobacteria</taxon>
        <taxon>Rhodocyclales</taxon>
        <taxon>Zoogloeaceae</taxon>
        <taxon>Uliginosibacterium</taxon>
    </lineage>
</organism>
<reference evidence="2 3" key="1">
    <citation type="journal article" date="2018" name="Int. J. Syst. Evol. Microbiol.">
        <title>Uliginosibacterium sediminicola sp. nov., isolated from freshwater sediment.</title>
        <authorList>
            <person name="Hwang W.M."/>
            <person name="Kim S.M."/>
            <person name="Kang K."/>
            <person name="Ahn T.Y."/>
        </authorList>
    </citation>
    <scope>NUCLEOTIDE SEQUENCE [LARGE SCALE GENOMIC DNA]</scope>
    <source>
        <strain evidence="2 3">M1-21</strain>
    </source>
</reference>